<dbReference type="PROSITE" id="PS00409">
    <property type="entry name" value="PROKAR_NTER_METHYL"/>
    <property type="match status" value="1"/>
</dbReference>
<dbReference type="Pfam" id="PF07963">
    <property type="entry name" value="N_methyl"/>
    <property type="match status" value="1"/>
</dbReference>
<organism evidence="8 9">
    <name type="scientific">candidate division WWE3 bacterium RBG_13_37_7</name>
    <dbReference type="NCBI Taxonomy" id="1802609"/>
    <lineage>
        <taxon>Bacteria</taxon>
        <taxon>Katanobacteria</taxon>
    </lineage>
</organism>
<dbReference type="Gene3D" id="3.30.700.10">
    <property type="entry name" value="Glycoprotein, Type 4 Pilin"/>
    <property type="match status" value="1"/>
</dbReference>
<comment type="caution">
    <text evidence="8">The sequence shown here is derived from an EMBL/GenBank/DDBJ whole genome shotgun (WGS) entry which is preliminary data.</text>
</comment>
<proteinExistence type="predicted"/>
<dbReference type="SUPFAM" id="SSF54523">
    <property type="entry name" value="Pili subunits"/>
    <property type="match status" value="1"/>
</dbReference>
<accession>A0A1F4U0M8</accession>
<reference evidence="8 9" key="1">
    <citation type="journal article" date="2016" name="Nat. Commun.">
        <title>Thousands of microbial genomes shed light on interconnected biogeochemical processes in an aquifer system.</title>
        <authorList>
            <person name="Anantharaman K."/>
            <person name="Brown C.T."/>
            <person name="Hug L.A."/>
            <person name="Sharon I."/>
            <person name="Castelle C.J."/>
            <person name="Probst A.J."/>
            <person name="Thomas B.C."/>
            <person name="Singh A."/>
            <person name="Wilkins M.J."/>
            <person name="Karaoz U."/>
            <person name="Brodie E.L."/>
            <person name="Williams K.H."/>
            <person name="Hubbard S.S."/>
            <person name="Banfield J.F."/>
        </authorList>
    </citation>
    <scope>NUCLEOTIDE SEQUENCE [LARGE SCALE GENOMIC DNA]</scope>
</reference>
<gene>
    <name evidence="8" type="ORF">A3K42_00780</name>
</gene>
<keyword evidence="4 6" id="KW-1133">Transmembrane helix</keyword>
<evidence type="ECO:0000313" key="8">
    <source>
        <dbReference type="EMBL" id="OGC38515.1"/>
    </source>
</evidence>
<dbReference type="Proteomes" id="UP000178270">
    <property type="component" value="Unassembled WGS sequence"/>
</dbReference>
<dbReference type="Pfam" id="PF08334">
    <property type="entry name" value="T2SSG"/>
    <property type="match status" value="1"/>
</dbReference>
<feature type="transmembrane region" description="Helical" evidence="6">
    <location>
        <begin position="20"/>
        <end position="40"/>
    </location>
</feature>
<keyword evidence="2" id="KW-0488">Methylation</keyword>
<name>A0A1F4U0M8_UNCKA</name>
<dbReference type="PANTHER" id="PTHR30093:SF44">
    <property type="entry name" value="TYPE II SECRETION SYSTEM CORE PROTEIN G"/>
    <property type="match status" value="1"/>
</dbReference>
<comment type="subcellular location">
    <subcellularLocation>
        <location evidence="1">Membrane</location>
        <topology evidence="1">Single-pass membrane protein</topology>
    </subcellularLocation>
</comment>
<evidence type="ECO:0000256" key="3">
    <source>
        <dbReference type="ARBA" id="ARBA00022692"/>
    </source>
</evidence>
<dbReference type="InterPro" id="IPR012902">
    <property type="entry name" value="N_methyl_site"/>
</dbReference>
<evidence type="ECO:0000256" key="6">
    <source>
        <dbReference type="SAM" id="Phobius"/>
    </source>
</evidence>
<dbReference type="GO" id="GO:0016020">
    <property type="term" value="C:membrane"/>
    <property type="evidence" value="ECO:0007669"/>
    <property type="project" value="UniProtKB-SubCell"/>
</dbReference>
<evidence type="ECO:0000256" key="4">
    <source>
        <dbReference type="ARBA" id="ARBA00022989"/>
    </source>
</evidence>
<dbReference type="EMBL" id="MEUS01000027">
    <property type="protein sequence ID" value="OGC38515.1"/>
    <property type="molecule type" value="Genomic_DNA"/>
</dbReference>
<evidence type="ECO:0000256" key="1">
    <source>
        <dbReference type="ARBA" id="ARBA00004167"/>
    </source>
</evidence>
<evidence type="ECO:0000256" key="5">
    <source>
        <dbReference type="ARBA" id="ARBA00023136"/>
    </source>
</evidence>
<dbReference type="PANTHER" id="PTHR30093">
    <property type="entry name" value="GENERAL SECRETION PATHWAY PROTEIN G"/>
    <property type="match status" value="1"/>
</dbReference>
<keyword evidence="3 6" id="KW-0812">Transmembrane</keyword>
<evidence type="ECO:0000259" key="7">
    <source>
        <dbReference type="Pfam" id="PF08334"/>
    </source>
</evidence>
<dbReference type="NCBIfam" id="TIGR02532">
    <property type="entry name" value="IV_pilin_GFxxxE"/>
    <property type="match status" value="1"/>
</dbReference>
<keyword evidence="5 6" id="KW-0472">Membrane</keyword>
<dbReference type="AlphaFoldDB" id="A0A1F4U0M8"/>
<evidence type="ECO:0000256" key="2">
    <source>
        <dbReference type="ARBA" id="ARBA00022481"/>
    </source>
</evidence>
<dbReference type="InterPro" id="IPR045584">
    <property type="entry name" value="Pilin-like"/>
</dbReference>
<sequence>MIMHVQLNNKLNKNSGFTLIEILIVVMLIGILSGVMLRVINVQGVRSKSRDSQRTSDLAKIQTAFELYYTDSRQYPNSGSTGCSGLSSDWNDVTSMSTCLQSYLNEIPSDPSPDRGYEYKYKSDGTTYSLTAVMEVATSAEASPCGTNPYAGGPEGCYEVQNPL</sequence>
<protein>
    <recommendedName>
        <fullName evidence="7">Type II secretion system protein GspG C-terminal domain-containing protein</fullName>
    </recommendedName>
</protein>
<feature type="domain" description="Type II secretion system protein GspG C-terminal" evidence="7">
    <location>
        <begin position="43"/>
        <end position="130"/>
    </location>
</feature>
<evidence type="ECO:0000313" key="9">
    <source>
        <dbReference type="Proteomes" id="UP000178270"/>
    </source>
</evidence>
<dbReference type="InterPro" id="IPR013545">
    <property type="entry name" value="T2SS_protein-GspG_C"/>
</dbReference>